<keyword evidence="2" id="KW-1185">Reference proteome</keyword>
<evidence type="ECO:0000313" key="1">
    <source>
        <dbReference type="EMBL" id="GFH12715.1"/>
    </source>
</evidence>
<name>A0A699YTZ9_HAELA</name>
<dbReference type="Proteomes" id="UP000485058">
    <property type="component" value="Unassembled WGS sequence"/>
</dbReference>
<reference evidence="1 2" key="1">
    <citation type="submission" date="2020-02" db="EMBL/GenBank/DDBJ databases">
        <title>Draft genome sequence of Haematococcus lacustris strain NIES-144.</title>
        <authorList>
            <person name="Morimoto D."/>
            <person name="Nakagawa S."/>
            <person name="Yoshida T."/>
            <person name="Sawayama S."/>
        </authorList>
    </citation>
    <scope>NUCLEOTIDE SEQUENCE [LARGE SCALE GENOMIC DNA]</scope>
    <source>
        <strain evidence="1 2">NIES-144</strain>
    </source>
</reference>
<accession>A0A699YTZ9</accession>
<proteinExistence type="predicted"/>
<organism evidence="1 2">
    <name type="scientific">Haematococcus lacustris</name>
    <name type="common">Green alga</name>
    <name type="synonym">Haematococcus pluvialis</name>
    <dbReference type="NCBI Taxonomy" id="44745"/>
    <lineage>
        <taxon>Eukaryota</taxon>
        <taxon>Viridiplantae</taxon>
        <taxon>Chlorophyta</taxon>
        <taxon>core chlorophytes</taxon>
        <taxon>Chlorophyceae</taxon>
        <taxon>CS clade</taxon>
        <taxon>Chlamydomonadales</taxon>
        <taxon>Haematococcaceae</taxon>
        <taxon>Haematococcus</taxon>
    </lineage>
</organism>
<evidence type="ECO:0000313" key="2">
    <source>
        <dbReference type="Proteomes" id="UP000485058"/>
    </source>
</evidence>
<dbReference type="AlphaFoldDB" id="A0A699YTZ9"/>
<protein>
    <submittedName>
        <fullName evidence="1">Uncharacterized protein</fullName>
    </submittedName>
</protein>
<sequence>MAPMYDAQLKGARHPRASDGDHCTVMEIMTRLPGVDWYSGVWFQQHVPLPMAMVQVSWLAAGVQLPSLAMQASASHMQPRLAPCMWVVVREVGVTSSCRQAAAGEVACPLPPFSHARPWPGRGTARGRPGRSAGCGRIRVVSKQGVRASPQVICRELRAELITLPPLGLRPCLGNASRLSLDRLLGSGHPPATAPARLSAACARPPGCPCASWHATKTPATSQPWALQPKRPLAPGCSCNDALRCTTLHWQ</sequence>
<dbReference type="EMBL" id="BLLF01000532">
    <property type="protein sequence ID" value="GFH12715.1"/>
    <property type="molecule type" value="Genomic_DNA"/>
</dbReference>
<comment type="caution">
    <text evidence="1">The sequence shown here is derived from an EMBL/GenBank/DDBJ whole genome shotgun (WGS) entry which is preliminary data.</text>
</comment>
<gene>
    <name evidence="1" type="ORF">HaLaN_08454</name>
</gene>